<comment type="caution">
    <text evidence="2">The sequence shown here is derived from an EMBL/GenBank/DDBJ whole genome shotgun (WGS) entry which is preliminary data.</text>
</comment>
<evidence type="ECO:0000256" key="1">
    <source>
        <dbReference type="SAM" id="MobiDB-lite"/>
    </source>
</evidence>
<reference evidence="2" key="1">
    <citation type="journal article" date="2023" name="Mol. Phylogenet. Evol.">
        <title>Genome-scale phylogeny and comparative genomics of the fungal order Sordariales.</title>
        <authorList>
            <person name="Hensen N."/>
            <person name="Bonometti L."/>
            <person name="Westerberg I."/>
            <person name="Brannstrom I.O."/>
            <person name="Guillou S."/>
            <person name="Cros-Aarteil S."/>
            <person name="Calhoun S."/>
            <person name="Haridas S."/>
            <person name="Kuo A."/>
            <person name="Mondo S."/>
            <person name="Pangilinan J."/>
            <person name="Riley R."/>
            <person name="LaButti K."/>
            <person name="Andreopoulos B."/>
            <person name="Lipzen A."/>
            <person name="Chen C."/>
            <person name="Yan M."/>
            <person name="Daum C."/>
            <person name="Ng V."/>
            <person name="Clum A."/>
            <person name="Steindorff A."/>
            <person name="Ohm R.A."/>
            <person name="Martin F."/>
            <person name="Silar P."/>
            <person name="Natvig D.O."/>
            <person name="Lalanne C."/>
            <person name="Gautier V."/>
            <person name="Ament-Velasquez S.L."/>
            <person name="Kruys A."/>
            <person name="Hutchinson M.I."/>
            <person name="Powell A.J."/>
            <person name="Barry K."/>
            <person name="Miller A.N."/>
            <person name="Grigoriev I.V."/>
            <person name="Debuchy R."/>
            <person name="Gladieux P."/>
            <person name="Hiltunen Thoren M."/>
            <person name="Johannesson H."/>
        </authorList>
    </citation>
    <scope>NUCLEOTIDE SEQUENCE</scope>
    <source>
        <strain evidence="2">FGSC 1904</strain>
    </source>
</reference>
<dbReference type="AlphaFoldDB" id="A0AAE0P2Q3"/>
<organism evidence="2 3">
    <name type="scientific">Sordaria brevicollis</name>
    <dbReference type="NCBI Taxonomy" id="83679"/>
    <lineage>
        <taxon>Eukaryota</taxon>
        <taxon>Fungi</taxon>
        <taxon>Dikarya</taxon>
        <taxon>Ascomycota</taxon>
        <taxon>Pezizomycotina</taxon>
        <taxon>Sordariomycetes</taxon>
        <taxon>Sordariomycetidae</taxon>
        <taxon>Sordariales</taxon>
        <taxon>Sordariaceae</taxon>
        <taxon>Sordaria</taxon>
    </lineage>
</organism>
<proteinExistence type="predicted"/>
<accession>A0AAE0P2Q3</accession>
<reference evidence="2" key="2">
    <citation type="submission" date="2023-07" db="EMBL/GenBank/DDBJ databases">
        <authorList>
            <consortium name="Lawrence Berkeley National Laboratory"/>
            <person name="Haridas S."/>
            <person name="Hensen N."/>
            <person name="Bonometti L."/>
            <person name="Westerberg I."/>
            <person name="Brannstrom I.O."/>
            <person name="Guillou S."/>
            <person name="Cros-Aarteil S."/>
            <person name="Calhoun S."/>
            <person name="Kuo A."/>
            <person name="Mondo S."/>
            <person name="Pangilinan J."/>
            <person name="Riley R."/>
            <person name="LaButti K."/>
            <person name="Andreopoulos B."/>
            <person name="Lipzen A."/>
            <person name="Chen C."/>
            <person name="Yanf M."/>
            <person name="Daum C."/>
            <person name="Ng V."/>
            <person name="Clum A."/>
            <person name="Steindorff A."/>
            <person name="Ohm R."/>
            <person name="Martin F."/>
            <person name="Silar P."/>
            <person name="Natvig D."/>
            <person name="Lalanne C."/>
            <person name="Gautier V."/>
            <person name="Ament-velasquez S.L."/>
            <person name="Kruys A."/>
            <person name="Hutchinson M.I."/>
            <person name="Powell A.J."/>
            <person name="Barry K."/>
            <person name="Miller A.N."/>
            <person name="Grigoriev I.V."/>
            <person name="Debuchy R."/>
            <person name="Gladieux P."/>
            <person name="Thoren M.H."/>
            <person name="Johannesson H."/>
        </authorList>
    </citation>
    <scope>NUCLEOTIDE SEQUENCE</scope>
    <source>
        <strain evidence="2">FGSC 1904</strain>
    </source>
</reference>
<keyword evidence="3" id="KW-1185">Reference proteome</keyword>
<feature type="region of interest" description="Disordered" evidence="1">
    <location>
        <begin position="264"/>
        <end position="302"/>
    </location>
</feature>
<evidence type="ECO:0000313" key="2">
    <source>
        <dbReference type="EMBL" id="KAK3392102.1"/>
    </source>
</evidence>
<protein>
    <submittedName>
        <fullName evidence="2">Uncharacterized protein</fullName>
    </submittedName>
</protein>
<dbReference type="Proteomes" id="UP001281003">
    <property type="component" value="Unassembled WGS sequence"/>
</dbReference>
<evidence type="ECO:0000313" key="3">
    <source>
        <dbReference type="Proteomes" id="UP001281003"/>
    </source>
</evidence>
<dbReference type="EMBL" id="JAUTDP010000012">
    <property type="protein sequence ID" value="KAK3392102.1"/>
    <property type="molecule type" value="Genomic_DNA"/>
</dbReference>
<sequence length="302" mass="32856">MSKGEEVEYCLKEWRGMDRVEKVGATSGVTIPVVEALSAGFGMSRTLLRKLPWIGNRIAGKVAEVGLLGALCPHFRLLLEELHARIRYYCCPAKRILDEHNRDNAGDAFQKGARAVPDTGSNLDRLYFAGNIGLSLVCPRPNRDMLERAPWYRPKGIDGPTTPHPRAAASSPVNHCLAVRYCLCIRDLLHRINATLSTRQKPSIMTSHEPSPESCGCFWLHGQRVVPSTCQNCAGSMRQWCGSCDQGMVYRQCPHGPHATSSFPLNGAAPGGSGSNGGFRDGHCGQTGGGWAPTSHGHRRTA</sequence>
<name>A0AAE0P2Q3_SORBR</name>
<gene>
    <name evidence="2" type="ORF">B0T20DRAFT_396711</name>
</gene>
<feature type="compositionally biased region" description="Gly residues" evidence="1">
    <location>
        <begin position="269"/>
        <end position="291"/>
    </location>
</feature>